<dbReference type="GeneTree" id="ENSGT00390000005599"/>
<proteinExistence type="inferred from homology"/>
<protein>
    <recommendedName>
        <fullName evidence="4">Centromere protein Q</fullName>
    </recommendedName>
</protein>
<feature type="coiled-coil region" evidence="8">
    <location>
        <begin position="151"/>
        <end position="192"/>
    </location>
</feature>
<reference evidence="10" key="2">
    <citation type="submission" date="2025-08" db="UniProtKB">
        <authorList>
            <consortium name="Ensembl"/>
        </authorList>
    </citation>
    <scope>IDENTIFICATION</scope>
</reference>
<evidence type="ECO:0000256" key="6">
    <source>
        <dbReference type="ARBA" id="ARBA00023242"/>
    </source>
</evidence>
<dbReference type="AlphaFoldDB" id="A0A3B4BZZ5"/>
<dbReference type="STRING" id="42514.ENSPNAP00000004009"/>
<keyword evidence="8" id="KW-0175">Coiled coil</keyword>
<dbReference type="OMA" id="LESKIHW"/>
<dbReference type="RefSeq" id="XP_017557381.1">
    <property type="nucleotide sequence ID" value="XM_017701892.2"/>
</dbReference>
<accession>A0A3B4BZZ5</accession>
<evidence type="ECO:0000256" key="3">
    <source>
        <dbReference type="ARBA" id="ARBA00008191"/>
    </source>
</evidence>
<reference evidence="10 11" key="1">
    <citation type="submission" date="2020-10" db="EMBL/GenBank/DDBJ databases">
        <title>Pygocentrus nattereri (red-bellied piranha) genome, fPygNat1, primary haplotype.</title>
        <authorList>
            <person name="Myers G."/>
            <person name="Meyer A."/>
            <person name="Karagic N."/>
            <person name="Pippel M."/>
            <person name="Winkler S."/>
            <person name="Tracey A."/>
            <person name="Wood J."/>
            <person name="Formenti G."/>
            <person name="Howe K."/>
            <person name="Fedrigo O."/>
            <person name="Jarvis E.D."/>
        </authorList>
    </citation>
    <scope>NUCLEOTIDE SEQUENCE [LARGE SCALE GENOMIC DNA]</scope>
</reference>
<sequence length="261" mass="29252">MKPTRGSARSSTQRPKGGGRGGRGFQQQSQKQLPNDGSMQDKSSKNSEAVPAVAGKAQKSRKLRGQEKWKPLSKSSIAAIDNMLGLSVLSVLTLRRKEKEESQKHLNLLKNQFLAKCAQLPVPSRKSGNMMQVSQQFQAERQKINHGKEKLQAYEESSKEVLSKLEQLQGTRDILEDKCRIMRGKLETEEENAQEFTQLFEQAVLRLPALPAHCDDEPTLQEQMMRVVPDPKAVMKALQNSKVTGHVNDFLEVAHKQADLL</sequence>
<reference evidence="10" key="3">
    <citation type="submission" date="2025-09" db="UniProtKB">
        <authorList>
            <consortium name="Ensembl"/>
        </authorList>
    </citation>
    <scope>IDENTIFICATION</scope>
</reference>
<evidence type="ECO:0000313" key="11">
    <source>
        <dbReference type="Proteomes" id="UP001501920"/>
    </source>
</evidence>
<dbReference type="GO" id="GO:0005634">
    <property type="term" value="C:nucleus"/>
    <property type="evidence" value="ECO:0007669"/>
    <property type="project" value="UniProtKB-SubCell"/>
</dbReference>
<evidence type="ECO:0000256" key="5">
    <source>
        <dbReference type="ARBA" id="ARBA00022454"/>
    </source>
</evidence>
<dbReference type="RefSeq" id="XP_017557383.1">
    <property type="nucleotide sequence ID" value="XM_017701894.1"/>
</dbReference>
<organism evidence="10 11">
    <name type="scientific">Pygocentrus nattereri</name>
    <name type="common">Red-bellied piranha</name>
    <dbReference type="NCBI Taxonomy" id="42514"/>
    <lineage>
        <taxon>Eukaryota</taxon>
        <taxon>Metazoa</taxon>
        <taxon>Chordata</taxon>
        <taxon>Craniata</taxon>
        <taxon>Vertebrata</taxon>
        <taxon>Euteleostomi</taxon>
        <taxon>Actinopterygii</taxon>
        <taxon>Neopterygii</taxon>
        <taxon>Teleostei</taxon>
        <taxon>Ostariophysi</taxon>
        <taxon>Characiformes</taxon>
        <taxon>Characoidei</taxon>
        <taxon>Pygocentrus</taxon>
    </lineage>
</organism>
<feature type="region of interest" description="Disordered" evidence="9">
    <location>
        <begin position="1"/>
        <end position="72"/>
    </location>
</feature>
<dbReference type="Ensembl" id="ENSPNAT00000007736.2">
    <property type="protein sequence ID" value="ENSPNAP00000004009.1"/>
    <property type="gene ID" value="ENSPNAG00000010449.2"/>
</dbReference>
<dbReference type="Proteomes" id="UP001501920">
    <property type="component" value="Chromosome 12"/>
</dbReference>
<evidence type="ECO:0000256" key="2">
    <source>
        <dbReference type="ARBA" id="ARBA00004584"/>
    </source>
</evidence>
<evidence type="ECO:0000256" key="9">
    <source>
        <dbReference type="SAM" id="MobiDB-lite"/>
    </source>
</evidence>
<name>A0A3B4BZZ5_PYGNA</name>
<evidence type="ECO:0000256" key="4">
    <source>
        <dbReference type="ARBA" id="ARBA00016397"/>
    </source>
</evidence>
<keyword evidence="6" id="KW-0539">Nucleus</keyword>
<dbReference type="PANTHER" id="PTHR31345">
    <property type="entry name" value="CENTROMERE PROTEIN Q"/>
    <property type="match status" value="1"/>
</dbReference>
<dbReference type="Pfam" id="PF13094">
    <property type="entry name" value="CENP-Q"/>
    <property type="match status" value="1"/>
</dbReference>
<dbReference type="InterPro" id="IPR025212">
    <property type="entry name" value="CAD_CENP-Q"/>
</dbReference>
<evidence type="ECO:0000256" key="8">
    <source>
        <dbReference type="SAM" id="Coils"/>
    </source>
</evidence>
<evidence type="ECO:0000313" key="10">
    <source>
        <dbReference type="Ensembl" id="ENSPNAP00000004009.1"/>
    </source>
</evidence>
<dbReference type="GO" id="GO:0000775">
    <property type="term" value="C:chromosome, centromeric region"/>
    <property type="evidence" value="ECO:0007669"/>
    <property type="project" value="UniProtKB-SubCell"/>
</dbReference>
<evidence type="ECO:0000256" key="7">
    <source>
        <dbReference type="ARBA" id="ARBA00023328"/>
    </source>
</evidence>
<keyword evidence="7" id="KW-0137">Centromere</keyword>
<dbReference type="RefSeq" id="XP_017557382.1">
    <property type="nucleotide sequence ID" value="XM_017701893.2"/>
</dbReference>
<dbReference type="GeneID" id="108429846"/>
<keyword evidence="11" id="KW-1185">Reference proteome</keyword>
<dbReference type="PANTHER" id="PTHR31345:SF3">
    <property type="entry name" value="CENTROMERE PROTEIN Q"/>
    <property type="match status" value="1"/>
</dbReference>
<evidence type="ECO:0000256" key="1">
    <source>
        <dbReference type="ARBA" id="ARBA00004123"/>
    </source>
</evidence>
<comment type="similarity">
    <text evidence="3">Belongs to the CENP-Q/OKP1 family.</text>
</comment>
<keyword evidence="5" id="KW-0158">Chromosome</keyword>
<dbReference type="OrthoDB" id="8927710at2759"/>
<comment type="subcellular location">
    <subcellularLocation>
        <location evidence="2">Chromosome</location>
        <location evidence="2">Centromere</location>
    </subcellularLocation>
    <subcellularLocation>
        <location evidence="1">Nucleus</location>
    </subcellularLocation>
</comment>